<evidence type="ECO:0000256" key="1">
    <source>
        <dbReference type="SAM" id="Phobius"/>
    </source>
</evidence>
<organism evidence="2 3">
    <name type="scientific">Acidianus manzaensis</name>
    <dbReference type="NCBI Taxonomy" id="282676"/>
    <lineage>
        <taxon>Archaea</taxon>
        <taxon>Thermoproteota</taxon>
        <taxon>Thermoprotei</taxon>
        <taxon>Sulfolobales</taxon>
        <taxon>Sulfolobaceae</taxon>
        <taxon>Acidianus</taxon>
    </lineage>
</organism>
<dbReference type="GeneID" id="41589345"/>
<keyword evidence="1" id="KW-0812">Transmembrane</keyword>
<evidence type="ECO:0000313" key="2">
    <source>
        <dbReference type="EMBL" id="ARM74646.1"/>
    </source>
</evidence>
<keyword evidence="3" id="KW-1185">Reference proteome</keyword>
<proteinExistence type="predicted"/>
<feature type="transmembrane region" description="Helical" evidence="1">
    <location>
        <begin position="38"/>
        <end position="58"/>
    </location>
</feature>
<dbReference type="AlphaFoldDB" id="A0A1W6JWH8"/>
<evidence type="ECO:0000313" key="3">
    <source>
        <dbReference type="Proteomes" id="UP000193404"/>
    </source>
</evidence>
<gene>
    <name evidence="2" type="ORF">B6F84_00470</name>
</gene>
<dbReference type="KEGG" id="aman:B6F84_00470"/>
<dbReference type="Proteomes" id="UP000193404">
    <property type="component" value="Chromosome"/>
</dbReference>
<dbReference type="EMBL" id="CP020477">
    <property type="protein sequence ID" value="ARM74646.1"/>
    <property type="molecule type" value="Genomic_DNA"/>
</dbReference>
<sequence length="86" mass="10150">MYSNQILGITAIAISTFIFGLFSYMVYHSSILFDLKVFLISFFIVLGFIIDILGYYLFKLPKSMKLEEIEKEIELRLKNRQDTRIQ</sequence>
<accession>A0A1W6JWH8</accession>
<feature type="transmembrane region" description="Helical" evidence="1">
    <location>
        <begin position="7"/>
        <end position="26"/>
    </location>
</feature>
<keyword evidence="1" id="KW-1133">Transmembrane helix</keyword>
<reference evidence="2 3" key="1">
    <citation type="submission" date="2017-03" db="EMBL/GenBank/DDBJ databases">
        <title>Sulfur activation and transportation mechanism of thermophilic Archaea Acidianus manzaensis YN-25.</title>
        <authorList>
            <person name="Ma Y."/>
            <person name="Yang Y."/>
            <person name="Xia J."/>
        </authorList>
    </citation>
    <scope>NUCLEOTIDE SEQUENCE [LARGE SCALE GENOMIC DNA]</scope>
    <source>
        <strain evidence="2 3">YN-25</strain>
    </source>
</reference>
<name>A0A1W6JWH8_9CREN</name>
<keyword evidence="1" id="KW-0472">Membrane</keyword>
<protein>
    <submittedName>
        <fullName evidence="2">Uncharacterized protein</fullName>
    </submittedName>
</protein>
<dbReference type="STRING" id="282676.B6F84_00470"/>
<dbReference type="RefSeq" id="WP_148690393.1">
    <property type="nucleotide sequence ID" value="NZ_CP020477.1"/>
</dbReference>